<evidence type="ECO:0000313" key="8">
    <source>
        <dbReference type="EMBL" id="GMA26644.1"/>
    </source>
</evidence>
<gene>
    <name evidence="8" type="ORF">GCM10025864_44030</name>
</gene>
<comment type="subcellular location">
    <subcellularLocation>
        <location evidence="1">Cell membrane</location>
        <topology evidence="1">Multi-pass membrane protein</topology>
    </subcellularLocation>
</comment>
<feature type="transmembrane region" description="Helical" evidence="6">
    <location>
        <begin position="284"/>
        <end position="307"/>
    </location>
</feature>
<evidence type="ECO:0000256" key="6">
    <source>
        <dbReference type="SAM" id="Phobius"/>
    </source>
</evidence>
<reference evidence="9" key="1">
    <citation type="journal article" date="2019" name="Int. J. Syst. Evol. Microbiol.">
        <title>The Global Catalogue of Microorganisms (GCM) 10K type strain sequencing project: providing services to taxonomists for standard genome sequencing and annotation.</title>
        <authorList>
            <consortium name="The Broad Institute Genomics Platform"/>
            <consortium name="The Broad Institute Genome Sequencing Center for Infectious Disease"/>
            <person name="Wu L."/>
            <person name="Ma J."/>
        </authorList>
    </citation>
    <scope>NUCLEOTIDE SEQUENCE [LARGE SCALE GENOMIC DNA]</scope>
    <source>
        <strain evidence="9">NBRC 106348</strain>
    </source>
</reference>
<evidence type="ECO:0000256" key="2">
    <source>
        <dbReference type="ARBA" id="ARBA00022475"/>
    </source>
</evidence>
<name>A0ABQ6IAC7_9MICO</name>
<feature type="transmembrane region" description="Helical" evidence="6">
    <location>
        <begin position="111"/>
        <end position="131"/>
    </location>
</feature>
<evidence type="ECO:0000256" key="5">
    <source>
        <dbReference type="ARBA" id="ARBA00023136"/>
    </source>
</evidence>
<dbReference type="InterPro" id="IPR018076">
    <property type="entry name" value="T2SS_GspF_dom"/>
</dbReference>
<dbReference type="PANTHER" id="PTHR35007">
    <property type="entry name" value="INTEGRAL MEMBRANE PROTEIN-RELATED"/>
    <property type="match status" value="1"/>
</dbReference>
<dbReference type="PANTHER" id="PTHR35007:SF4">
    <property type="entry name" value="CONSERVED TRANSMEMBRANE PROTEIN-RELATED"/>
    <property type="match status" value="1"/>
</dbReference>
<dbReference type="Proteomes" id="UP001157091">
    <property type="component" value="Unassembled WGS sequence"/>
</dbReference>
<evidence type="ECO:0000256" key="1">
    <source>
        <dbReference type="ARBA" id="ARBA00004651"/>
    </source>
</evidence>
<keyword evidence="9" id="KW-1185">Reference proteome</keyword>
<proteinExistence type="predicted"/>
<sequence>MTAGQLAAWGAFVGAGFSLGLLLVVARLRACRAILAERVAPWLRVHSAESALLAPTPVRTPFGALERLVAPWLDDIGRAFERFGPTRSELARRLARAGRAETVEQYRARQVVFGAVGLATGLAFAVLLLVARGASVVPLFALVLVCGVVGALVCDYLLGREVTAREERILAEFPTVAELLALAVTAGESPVGALERVRRTAHGALAEELGTALGAVRSGTSLVRALEQLADRISLPAVTRFADGLSVAVERGTPLADVLRAQAQDVREAGRRALMETGGKKETAMMIPVVFLVLPVTVAFAVFPSLVTLRIGL</sequence>
<evidence type="ECO:0000256" key="3">
    <source>
        <dbReference type="ARBA" id="ARBA00022692"/>
    </source>
</evidence>
<evidence type="ECO:0000259" key="7">
    <source>
        <dbReference type="Pfam" id="PF00482"/>
    </source>
</evidence>
<keyword evidence="2" id="KW-1003">Cell membrane</keyword>
<protein>
    <submittedName>
        <fullName evidence="8">Pilus assembly protein TadB</fullName>
    </submittedName>
</protein>
<evidence type="ECO:0000256" key="4">
    <source>
        <dbReference type="ARBA" id="ARBA00022989"/>
    </source>
</evidence>
<dbReference type="EMBL" id="BSUK01000001">
    <property type="protein sequence ID" value="GMA26644.1"/>
    <property type="molecule type" value="Genomic_DNA"/>
</dbReference>
<dbReference type="Pfam" id="PF00482">
    <property type="entry name" value="T2SSF"/>
    <property type="match status" value="1"/>
</dbReference>
<feature type="domain" description="Type II secretion system protein GspF" evidence="7">
    <location>
        <begin position="178"/>
        <end position="302"/>
    </location>
</feature>
<comment type="caution">
    <text evidence="8">The sequence shown here is derived from an EMBL/GenBank/DDBJ whole genome shotgun (WGS) entry which is preliminary data.</text>
</comment>
<evidence type="ECO:0000313" key="9">
    <source>
        <dbReference type="Proteomes" id="UP001157091"/>
    </source>
</evidence>
<keyword evidence="3 6" id="KW-0812">Transmembrane</keyword>
<keyword evidence="5 6" id="KW-0472">Membrane</keyword>
<accession>A0ABQ6IAC7</accession>
<feature type="transmembrane region" description="Helical" evidence="6">
    <location>
        <begin position="137"/>
        <end position="158"/>
    </location>
</feature>
<dbReference type="RefSeq" id="WP_284294870.1">
    <property type="nucleotide sequence ID" value="NZ_BSUK01000001.1"/>
</dbReference>
<feature type="transmembrane region" description="Helical" evidence="6">
    <location>
        <begin position="6"/>
        <end position="28"/>
    </location>
</feature>
<organism evidence="8 9">
    <name type="scientific">Luteimicrobium album</name>
    <dbReference type="NCBI Taxonomy" id="1054550"/>
    <lineage>
        <taxon>Bacteria</taxon>
        <taxon>Bacillati</taxon>
        <taxon>Actinomycetota</taxon>
        <taxon>Actinomycetes</taxon>
        <taxon>Micrococcales</taxon>
        <taxon>Luteimicrobium</taxon>
    </lineage>
</organism>
<keyword evidence="4 6" id="KW-1133">Transmembrane helix</keyword>